<dbReference type="GO" id="GO:0046872">
    <property type="term" value="F:metal ion binding"/>
    <property type="evidence" value="ECO:0007669"/>
    <property type="project" value="UniProtKB-KW"/>
</dbReference>
<proteinExistence type="predicted"/>
<name>A0A1G8EBU7_9RHOO</name>
<dbReference type="EMBL" id="FNCY01000007">
    <property type="protein sequence ID" value="SDH67200.1"/>
    <property type="molecule type" value="Genomic_DNA"/>
</dbReference>
<keyword evidence="3" id="KW-0479">Metal-binding</keyword>
<dbReference type="Proteomes" id="UP000198607">
    <property type="component" value="Unassembled WGS sequence"/>
</dbReference>
<dbReference type="RefSeq" id="WP_091937321.1">
    <property type="nucleotide sequence ID" value="NZ_FNCY01000007.1"/>
</dbReference>
<reference evidence="6 7" key="1">
    <citation type="submission" date="2016-10" db="EMBL/GenBank/DDBJ databases">
        <authorList>
            <person name="de Groot N.N."/>
        </authorList>
    </citation>
    <scope>NUCLEOTIDE SEQUENCE [LARGE SCALE GENOMIC DNA]</scope>
    <source>
        <strain evidence="6 7">DSM 5885</strain>
    </source>
</reference>
<dbReference type="CDD" id="cd01335">
    <property type="entry name" value="Radical_SAM"/>
    <property type="match status" value="1"/>
</dbReference>
<dbReference type="SUPFAM" id="SSF102114">
    <property type="entry name" value="Radical SAM enzymes"/>
    <property type="match status" value="1"/>
</dbReference>
<accession>A0A1G8EBU7</accession>
<sequence length="277" mass="30510">MLTIDDHRRDRVGLTYVYPVISRRAGGVSIGINLNPNNACNWACVYCQVPDLKRGGPPAVDLAVLEAELRGFVEQVCTGDYLTREVPPEMRRLVDVAFSGNGEPTSADGFAEAVVCVERVLREFSLADALTVRLITNGSLMHRPAVREGVRRIGALRGEVWFKLDRASEAGVARINQVAFSPEKTRKALLQCAELADTWVQTCWFAMDGEEADEAEQQAYLGFLASLENKIKGVHLYGLARPSLQPEAPRLSSLAPERLRCFADRIEALGIRVTVSP</sequence>
<evidence type="ECO:0008006" key="8">
    <source>
        <dbReference type="Google" id="ProtNLM"/>
    </source>
</evidence>
<dbReference type="SFLD" id="SFLDS00029">
    <property type="entry name" value="Radical_SAM"/>
    <property type="match status" value="1"/>
</dbReference>
<keyword evidence="2" id="KW-0949">S-adenosyl-L-methionine</keyword>
<keyword evidence="7" id="KW-1185">Reference proteome</keyword>
<evidence type="ECO:0000256" key="2">
    <source>
        <dbReference type="ARBA" id="ARBA00022691"/>
    </source>
</evidence>
<dbReference type="Gene3D" id="3.20.20.70">
    <property type="entry name" value="Aldolase class I"/>
    <property type="match status" value="1"/>
</dbReference>
<dbReference type="InterPro" id="IPR058240">
    <property type="entry name" value="rSAM_sf"/>
</dbReference>
<keyword evidence="5" id="KW-0411">Iron-sulfur</keyword>
<dbReference type="GO" id="GO:0051536">
    <property type="term" value="F:iron-sulfur cluster binding"/>
    <property type="evidence" value="ECO:0007669"/>
    <property type="project" value="UniProtKB-KW"/>
</dbReference>
<evidence type="ECO:0000256" key="1">
    <source>
        <dbReference type="ARBA" id="ARBA00001966"/>
    </source>
</evidence>
<evidence type="ECO:0000256" key="4">
    <source>
        <dbReference type="ARBA" id="ARBA00023004"/>
    </source>
</evidence>
<evidence type="ECO:0000313" key="7">
    <source>
        <dbReference type="Proteomes" id="UP000198607"/>
    </source>
</evidence>
<protein>
    <recommendedName>
        <fullName evidence="8">Wyosine [tRNA(Phe)-imidazoG37] synthetase, radical SAM superfamily</fullName>
    </recommendedName>
</protein>
<gene>
    <name evidence="6" type="ORF">SAMN05660652_02089</name>
</gene>
<dbReference type="AlphaFoldDB" id="A0A1G8EBU7"/>
<evidence type="ECO:0000256" key="5">
    <source>
        <dbReference type="ARBA" id="ARBA00023014"/>
    </source>
</evidence>
<dbReference type="OrthoDB" id="9800840at2"/>
<dbReference type="GO" id="GO:0003824">
    <property type="term" value="F:catalytic activity"/>
    <property type="evidence" value="ECO:0007669"/>
    <property type="project" value="InterPro"/>
</dbReference>
<dbReference type="InterPro" id="IPR007197">
    <property type="entry name" value="rSAM"/>
</dbReference>
<evidence type="ECO:0000256" key="3">
    <source>
        <dbReference type="ARBA" id="ARBA00022723"/>
    </source>
</evidence>
<dbReference type="STRING" id="83767.SAMN05660652_02089"/>
<organism evidence="6 7">
    <name type="scientific">Propionivibrio dicarboxylicus</name>
    <dbReference type="NCBI Taxonomy" id="83767"/>
    <lineage>
        <taxon>Bacteria</taxon>
        <taxon>Pseudomonadati</taxon>
        <taxon>Pseudomonadota</taxon>
        <taxon>Betaproteobacteria</taxon>
        <taxon>Rhodocyclales</taxon>
        <taxon>Rhodocyclaceae</taxon>
        <taxon>Propionivibrio</taxon>
    </lineage>
</organism>
<evidence type="ECO:0000313" key="6">
    <source>
        <dbReference type="EMBL" id="SDH67200.1"/>
    </source>
</evidence>
<dbReference type="InterPro" id="IPR013785">
    <property type="entry name" value="Aldolase_TIM"/>
</dbReference>
<keyword evidence="4" id="KW-0408">Iron</keyword>
<comment type="cofactor">
    <cofactor evidence="1">
        <name>[4Fe-4S] cluster</name>
        <dbReference type="ChEBI" id="CHEBI:49883"/>
    </cofactor>
</comment>